<evidence type="ECO:0000256" key="7">
    <source>
        <dbReference type="ARBA" id="ARBA00035255"/>
    </source>
</evidence>
<dbReference type="Proteomes" id="UP000320390">
    <property type="component" value="Chromosome"/>
</dbReference>
<dbReference type="GO" id="GO:0019843">
    <property type="term" value="F:rRNA binding"/>
    <property type="evidence" value="ECO:0007669"/>
    <property type="project" value="UniProtKB-UniRule"/>
</dbReference>
<evidence type="ECO:0000256" key="9">
    <source>
        <dbReference type="RuleBase" id="RU003823"/>
    </source>
</evidence>
<keyword evidence="6 8" id="KW-0687">Ribonucleoprotein</keyword>
<dbReference type="PANTHER" id="PTHR48277">
    <property type="entry name" value="MITOCHONDRIAL RIBOSOMAL PROTEIN S5"/>
    <property type="match status" value="1"/>
</dbReference>
<evidence type="ECO:0000256" key="3">
    <source>
        <dbReference type="ARBA" id="ARBA00022730"/>
    </source>
</evidence>
<protein>
    <recommendedName>
        <fullName evidence="7 8">Small ribosomal subunit protein uS5</fullName>
    </recommendedName>
</protein>
<dbReference type="EMBL" id="CP036434">
    <property type="protein sequence ID" value="QDV08401.1"/>
    <property type="molecule type" value="Genomic_DNA"/>
</dbReference>
<evidence type="ECO:0000256" key="1">
    <source>
        <dbReference type="ARBA" id="ARBA00003093"/>
    </source>
</evidence>
<dbReference type="InterPro" id="IPR000851">
    <property type="entry name" value="Ribosomal_uS5"/>
</dbReference>
<feature type="domain" description="S5 DRBM" evidence="10">
    <location>
        <begin position="19"/>
        <end position="82"/>
    </location>
</feature>
<comment type="domain">
    <text evidence="8">The N-terminal domain interacts with the head of the 30S subunit; the C-terminal domain interacts with the body and contacts protein S4. The interaction surface between S4 and S5 is involved in control of translational fidelity.</text>
</comment>
<dbReference type="InterPro" id="IPR005712">
    <property type="entry name" value="Ribosomal_uS5_bac-type"/>
</dbReference>
<dbReference type="PROSITE" id="PS50881">
    <property type="entry name" value="S5_DSRBD"/>
    <property type="match status" value="1"/>
</dbReference>
<comment type="function">
    <text evidence="8">With S4 and S12 plays an important role in translational accuracy.</text>
</comment>
<dbReference type="AlphaFoldDB" id="A0A518EWG9"/>
<proteinExistence type="inferred from homology"/>
<dbReference type="Gene3D" id="3.30.230.10">
    <property type="match status" value="1"/>
</dbReference>
<dbReference type="InterPro" id="IPR020568">
    <property type="entry name" value="Ribosomal_Su5_D2-typ_SF"/>
</dbReference>
<dbReference type="Gene3D" id="3.30.160.20">
    <property type="match status" value="1"/>
</dbReference>
<evidence type="ECO:0000256" key="5">
    <source>
        <dbReference type="ARBA" id="ARBA00022980"/>
    </source>
</evidence>
<gene>
    <name evidence="8 11" type="primary">rpsE</name>
    <name evidence="11" type="ORF">Poly30_39440</name>
</gene>
<comment type="function">
    <text evidence="1 8">Located at the back of the 30S subunit body where it stabilizes the conformation of the head with respect to the body.</text>
</comment>
<keyword evidence="4 8" id="KW-0694">RNA-binding</keyword>
<organism evidence="11 12">
    <name type="scientific">Saltatorellus ferox</name>
    <dbReference type="NCBI Taxonomy" id="2528018"/>
    <lineage>
        <taxon>Bacteria</taxon>
        <taxon>Pseudomonadati</taxon>
        <taxon>Planctomycetota</taxon>
        <taxon>Planctomycetia</taxon>
        <taxon>Planctomycetia incertae sedis</taxon>
        <taxon>Saltatorellus</taxon>
    </lineage>
</organism>
<comment type="similarity">
    <text evidence="2 8 9">Belongs to the universal ribosomal protein uS5 family.</text>
</comment>
<dbReference type="FunFam" id="3.30.230.10:FF:000002">
    <property type="entry name" value="30S ribosomal protein S5"/>
    <property type="match status" value="1"/>
</dbReference>
<evidence type="ECO:0000256" key="2">
    <source>
        <dbReference type="ARBA" id="ARBA00008945"/>
    </source>
</evidence>
<dbReference type="Pfam" id="PF03719">
    <property type="entry name" value="Ribosomal_S5_C"/>
    <property type="match status" value="1"/>
</dbReference>
<dbReference type="GO" id="GO:0006412">
    <property type="term" value="P:translation"/>
    <property type="evidence" value="ECO:0007669"/>
    <property type="project" value="UniProtKB-UniRule"/>
</dbReference>
<dbReference type="GO" id="GO:0005737">
    <property type="term" value="C:cytoplasm"/>
    <property type="evidence" value="ECO:0007669"/>
    <property type="project" value="UniProtKB-ARBA"/>
</dbReference>
<dbReference type="GO" id="GO:0003735">
    <property type="term" value="F:structural constituent of ribosome"/>
    <property type="evidence" value="ECO:0007669"/>
    <property type="project" value="UniProtKB-UniRule"/>
</dbReference>
<dbReference type="Pfam" id="PF00333">
    <property type="entry name" value="Ribosomal_S5"/>
    <property type="match status" value="1"/>
</dbReference>
<keyword evidence="12" id="KW-1185">Reference proteome</keyword>
<evidence type="ECO:0000256" key="8">
    <source>
        <dbReference type="HAMAP-Rule" id="MF_01307"/>
    </source>
</evidence>
<accession>A0A518EWG9</accession>
<keyword evidence="5 8" id="KW-0689">Ribosomal protein</keyword>
<dbReference type="HAMAP" id="MF_01307_B">
    <property type="entry name" value="Ribosomal_uS5_B"/>
    <property type="match status" value="1"/>
</dbReference>
<dbReference type="GO" id="GO:0015935">
    <property type="term" value="C:small ribosomal subunit"/>
    <property type="evidence" value="ECO:0007669"/>
    <property type="project" value="InterPro"/>
</dbReference>
<dbReference type="NCBIfam" id="TIGR01021">
    <property type="entry name" value="rpsE_bact"/>
    <property type="match status" value="1"/>
</dbReference>
<dbReference type="SUPFAM" id="SSF54211">
    <property type="entry name" value="Ribosomal protein S5 domain 2-like"/>
    <property type="match status" value="1"/>
</dbReference>
<dbReference type="SUPFAM" id="SSF54768">
    <property type="entry name" value="dsRNA-binding domain-like"/>
    <property type="match status" value="1"/>
</dbReference>
<dbReference type="PANTHER" id="PTHR48277:SF1">
    <property type="entry name" value="MITOCHONDRIAL RIBOSOMAL PROTEIN S5"/>
    <property type="match status" value="1"/>
</dbReference>
<evidence type="ECO:0000256" key="4">
    <source>
        <dbReference type="ARBA" id="ARBA00022884"/>
    </source>
</evidence>
<evidence type="ECO:0000313" key="12">
    <source>
        <dbReference type="Proteomes" id="UP000320390"/>
    </source>
</evidence>
<comment type="subunit">
    <text evidence="8">Part of the 30S ribosomal subunit. Contacts proteins S4 and S8.</text>
</comment>
<evidence type="ECO:0000256" key="6">
    <source>
        <dbReference type="ARBA" id="ARBA00023274"/>
    </source>
</evidence>
<evidence type="ECO:0000313" key="11">
    <source>
        <dbReference type="EMBL" id="QDV08401.1"/>
    </source>
</evidence>
<name>A0A518EWG9_9BACT</name>
<dbReference type="InterPro" id="IPR013810">
    <property type="entry name" value="Ribosomal_uS5_N"/>
</dbReference>
<sequence length="170" mass="18044">MKTHVEYLDHADIQEAGELSEQLLQVNRCAAVVKGGRRFSFSGLCVVGNRSGVVGYGFGKARGVPQAIEKANKDGRKHLQQVPLTAEGSIPHEVIGEFCAARVKLIPASEGTGIIAGSSVRAVAEMAGIKNLLSKSMGSTNPINLVKATLDALAQLRTPADVEELRKIKL</sequence>
<reference evidence="11 12" key="1">
    <citation type="submission" date="2019-02" db="EMBL/GenBank/DDBJ databases">
        <title>Deep-cultivation of Planctomycetes and their phenomic and genomic characterization uncovers novel biology.</title>
        <authorList>
            <person name="Wiegand S."/>
            <person name="Jogler M."/>
            <person name="Boedeker C."/>
            <person name="Pinto D."/>
            <person name="Vollmers J."/>
            <person name="Rivas-Marin E."/>
            <person name="Kohn T."/>
            <person name="Peeters S.H."/>
            <person name="Heuer A."/>
            <person name="Rast P."/>
            <person name="Oberbeckmann S."/>
            <person name="Bunk B."/>
            <person name="Jeske O."/>
            <person name="Meyerdierks A."/>
            <person name="Storesund J.E."/>
            <person name="Kallscheuer N."/>
            <person name="Luecker S."/>
            <person name="Lage O.M."/>
            <person name="Pohl T."/>
            <person name="Merkel B.J."/>
            <person name="Hornburger P."/>
            <person name="Mueller R.-W."/>
            <person name="Bruemmer F."/>
            <person name="Labrenz M."/>
            <person name="Spormann A.M."/>
            <person name="Op den Camp H."/>
            <person name="Overmann J."/>
            <person name="Amann R."/>
            <person name="Jetten M.S.M."/>
            <person name="Mascher T."/>
            <person name="Medema M.H."/>
            <person name="Devos D.P."/>
            <person name="Kaster A.-K."/>
            <person name="Ovreas L."/>
            <person name="Rohde M."/>
            <person name="Galperin M.Y."/>
            <person name="Jogler C."/>
        </authorList>
    </citation>
    <scope>NUCLEOTIDE SEQUENCE [LARGE SCALE GENOMIC DNA]</scope>
    <source>
        <strain evidence="11 12">Poly30</strain>
    </source>
</reference>
<dbReference type="OrthoDB" id="9809045at2"/>
<keyword evidence="3 8" id="KW-0699">rRNA-binding</keyword>
<dbReference type="InterPro" id="IPR005324">
    <property type="entry name" value="Ribosomal_uS5_C"/>
</dbReference>
<dbReference type="InterPro" id="IPR014721">
    <property type="entry name" value="Ribsml_uS5_D2-typ_fold_subgr"/>
</dbReference>
<dbReference type="RefSeq" id="WP_145200997.1">
    <property type="nucleotide sequence ID" value="NZ_CP036434.1"/>
</dbReference>
<evidence type="ECO:0000259" key="10">
    <source>
        <dbReference type="PROSITE" id="PS50881"/>
    </source>
</evidence>